<dbReference type="EMBL" id="NEVQ01000017">
    <property type="protein sequence ID" value="OZI54282.1"/>
    <property type="molecule type" value="Genomic_DNA"/>
</dbReference>
<feature type="domain" description="ABM" evidence="1">
    <location>
        <begin position="6"/>
        <end position="95"/>
    </location>
</feature>
<dbReference type="Gene3D" id="3.30.70.100">
    <property type="match status" value="1"/>
</dbReference>
<comment type="caution">
    <text evidence="2">The sequence shown here is derived from an EMBL/GenBank/DDBJ whole genome shotgun (WGS) entry which is preliminary data.</text>
</comment>
<dbReference type="InterPro" id="IPR050744">
    <property type="entry name" value="AI-2_Isomerase_LsrG"/>
</dbReference>
<name>A0A261TYP7_9BORD</name>
<proteinExistence type="predicted"/>
<dbReference type="SUPFAM" id="SSF54909">
    <property type="entry name" value="Dimeric alpha+beta barrel"/>
    <property type="match status" value="1"/>
</dbReference>
<dbReference type="Proteomes" id="UP000216885">
    <property type="component" value="Unassembled WGS sequence"/>
</dbReference>
<evidence type="ECO:0000259" key="1">
    <source>
        <dbReference type="PROSITE" id="PS51725"/>
    </source>
</evidence>
<protein>
    <recommendedName>
        <fullName evidence="1">ABM domain-containing protein</fullName>
    </recommendedName>
</protein>
<sequence>MPNTPYVVSVELVIKPERVAQFLPLILENAAASLKHESGCLVFDVCQGTDDKAQIFLYEVYHDEAAFQQHLKTEHFLKFDRETAPDILSKTVRIFARLQ</sequence>
<dbReference type="PANTHER" id="PTHR33336:SF1">
    <property type="entry name" value="(4S)-4-HYDROXY-5-PHOSPHONOOXYPENTANE-2,3-DIONE ISOMERASE"/>
    <property type="match status" value="1"/>
</dbReference>
<accession>A0A261TYP7</accession>
<dbReference type="RefSeq" id="WP_094838512.1">
    <property type="nucleotide sequence ID" value="NZ_NEVQ01000017.1"/>
</dbReference>
<gene>
    <name evidence="2" type="ORF">CAL20_17490</name>
</gene>
<dbReference type="PANTHER" id="PTHR33336">
    <property type="entry name" value="QUINOL MONOOXYGENASE YGIN-RELATED"/>
    <property type="match status" value="1"/>
</dbReference>
<reference evidence="2 3" key="1">
    <citation type="submission" date="2017-05" db="EMBL/GenBank/DDBJ databases">
        <title>Complete and WGS of Bordetella genogroups.</title>
        <authorList>
            <person name="Spilker T."/>
            <person name="LiPuma J."/>
        </authorList>
    </citation>
    <scope>NUCLEOTIDE SEQUENCE [LARGE SCALE GENOMIC DNA]</scope>
    <source>
        <strain evidence="2 3">AU9919</strain>
    </source>
</reference>
<keyword evidence="3" id="KW-1185">Reference proteome</keyword>
<evidence type="ECO:0000313" key="3">
    <source>
        <dbReference type="Proteomes" id="UP000216885"/>
    </source>
</evidence>
<dbReference type="GO" id="GO:0005829">
    <property type="term" value="C:cytosol"/>
    <property type="evidence" value="ECO:0007669"/>
    <property type="project" value="TreeGrafter"/>
</dbReference>
<dbReference type="PROSITE" id="PS51725">
    <property type="entry name" value="ABM"/>
    <property type="match status" value="1"/>
</dbReference>
<dbReference type="InterPro" id="IPR007138">
    <property type="entry name" value="ABM_dom"/>
</dbReference>
<dbReference type="GO" id="GO:0016491">
    <property type="term" value="F:oxidoreductase activity"/>
    <property type="evidence" value="ECO:0007669"/>
    <property type="project" value="TreeGrafter"/>
</dbReference>
<dbReference type="InterPro" id="IPR011008">
    <property type="entry name" value="Dimeric_a/b-barrel"/>
</dbReference>
<dbReference type="Pfam" id="PF03992">
    <property type="entry name" value="ABM"/>
    <property type="match status" value="1"/>
</dbReference>
<dbReference type="AlphaFoldDB" id="A0A261TYP7"/>
<organism evidence="2 3">
    <name type="scientific">Bordetella genomosp. 4</name>
    <dbReference type="NCBI Taxonomy" id="463044"/>
    <lineage>
        <taxon>Bacteria</taxon>
        <taxon>Pseudomonadati</taxon>
        <taxon>Pseudomonadota</taxon>
        <taxon>Betaproteobacteria</taxon>
        <taxon>Burkholderiales</taxon>
        <taxon>Alcaligenaceae</taxon>
        <taxon>Bordetella</taxon>
    </lineage>
</organism>
<evidence type="ECO:0000313" key="2">
    <source>
        <dbReference type="EMBL" id="OZI54282.1"/>
    </source>
</evidence>